<comment type="caution">
    <text evidence="1">The sequence shown here is derived from an EMBL/GenBank/DDBJ whole genome shotgun (WGS) entry which is preliminary data.</text>
</comment>
<keyword evidence="2" id="KW-1185">Reference proteome</keyword>
<sequence>MSAREDLTDLIRGVESIAGEDSAVRPWDSTLVEEEAAPIADAILAAGWRPPSRTVSTVEDADSLPDGTLLYSPRTGHAWSPRNGSRQARWASPTGGIYRYTDHFIEHQGPMTVLHEGGA</sequence>
<dbReference type="OrthoDB" id="4571973at2"/>
<dbReference type="EMBL" id="SMKZ01000032">
    <property type="protein sequence ID" value="TDE03431.1"/>
    <property type="molecule type" value="Genomic_DNA"/>
</dbReference>
<organism evidence="1 2">
    <name type="scientific">Jiangella asiatica</name>
    <dbReference type="NCBI Taxonomy" id="2530372"/>
    <lineage>
        <taxon>Bacteria</taxon>
        <taxon>Bacillati</taxon>
        <taxon>Actinomycetota</taxon>
        <taxon>Actinomycetes</taxon>
        <taxon>Jiangellales</taxon>
        <taxon>Jiangellaceae</taxon>
        <taxon>Jiangella</taxon>
    </lineage>
</organism>
<gene>
    <name evidence="1" type="ORF">E1269_20550</name>
</gene>
<evidence type="ECO:0000313" key="1">
    <source>
        <dbReference type="EMBL" id="TDE03431.1"/>
    </source>
</evidence>
<proteinExistence type="predicted"/>
<dbReference type="InParanoid" id="A0A4R5CWM2"/>
<dbReference type="AlphaFoldDB" id="A0A4R5CWM2"/>
<protein>
    <submittedName>
        <fullName evidence="1">Uncharacterized protein</fullName>
    </submittedName>
</protein>
<name>A0A4R5CWM2_9ACTN</name>
<evidence type="ECO:0000313" key="2">
    <source>
        <dbReference type="Proteomes" id="UP000294739"/>
    </source>
</evidence>
<accession>A0A4R5CWM2</accession>
<dbReference type="Proteomes" id="UP000294739">
    <property type="component" value="Unassembled WGS sequence"/>
</dbReference>
<reference evidence="1 2" key="1">
    <citation type="submission" date="2019-03" db="EMBL/GenBank/DDBJ databases">
        <title>Draft genome sequences of novel Actinobacteria.</title>
        <authorList>
            <person name="Sahin N."/>
            <person name="Ay H."/>
            <person name="Saygin H."/>
        </authorList>
    </citation>
    <scope>NUCLEOTIDE SEQUENCE [LARGE SCALE GENOMIC DNA]</scope>
    <source>
        <strain evidence="1 2">5K138</strain>
    </source>
</reference>
<dbReference type="RefSeq" id="WP_131897994.1">
    <property type="nucleotide sequence ID" value="NZ_SMKZ01000032.1"/>
</dbReference>